<proteinExistence type="predicted"/>
<evidence type="ECO:0000313" key="2">
    <source>
        <dbReference type="EMBL" id="KAK7329242.1"/>
    </source>
</evidence>
<protein>
    <submittedName>
        <fullName evidence="2">Uncharacterized protein</fullName>
    </submittedName>
</protein>
<dbReference type="EMBL" id="JAYMYQ010000005">
    <property type="protein sequence ID" value="KAK7329242.1"/>
    <property type="molecule type" value="Genomic_DNA"/>
</dbReference>
<name>A0AAN9L6U7_CANGL</name>
<comment type="caution">
    <text evidence="2">The sequence shown here is derived from an EMBL/GenBank/DDBJ whole genome shotgun (WGS) entry which is preliminary data.</text>
</comment>
<sequence length="93" mass="10690">MAWCVAQKLVPGLIHAYARFISQSHKIHSTKLLWGINQEINELVAEQQKIDAKRAHDKSEMEQLKQDIANTNKQKKLISKALEKKKEKSLVDV</sequence>
<accession>A0AAN9L6U7</accession>
<dbReference type="Proteomes" id="UP001367508">
    <property type="component" value="Unassembled WGS sequence"/>
</dbReference>
<evidence type="ECO:0000313" key="3">
    <source>
        <dbReference type="Proteomes" id="UP001367508"/>
    </source>
</evidence>
<organism evidence="2 3">
    <name type="scientific">Canavalia gladiata</name>
    <name type="common">Sword bean</name>
    <name type="synonym">Dolichos gladiatus</name>
    <dbReference type="NCBI Taxonomy" id="3824"/>
    <lineage>
        <taxon>Eukaryota</taxon>
        <taxon>Viridiplantae</taxon>
        <taxon>Streptophyta</taxon>
        <taxon>Embryophyta</taxon>
        <taxon>Tracheophyta</taxon>
        <taxon>Spermatophyta</taxon>
        <taxon>Magnoliopsida</taxon>
        <taxon>eudicotyledons</taxon>
        <taxon>Gunneridae</taxon>
        <taxon>Pentapetalae</taxon>
        <taxon>rosids</taxon>
        <taxon>fabids</taxon>
        <taxon>Fabales</taxon>
        <taxon>Fabaceae</taxon>
        <taxon>Papilionoideae</taxon>
        <taxon>50 kb inversion clade</taxon>
        <taxon>NPAAA clade</taxon>
        <taxon>indigoferoid/millettioid clade</taxon>
        <taxon>Phaseoleae</taxon>
        <taxon>Canavalia</taxon>
    </lineage>
</organism>
<evidence type="ECO:0000256" key="1">
    <source>
        <dbReference type="SAM" id="Coils"/>
    </source>
</evidence>
<dbReference type="AlphaFoldDB" id="A0AAN9L6U7"/>
<keyword evidence="1" id="KW-0175">Coiled coil</keyword>
<gene>
    <name evidence="2" type="ORF">VNO77_23394</name>
</gene>
<feature type="coiled-coil region" evidence="1">
    <location>
        <begin position="54"/>
        <end position="88"/>
    </location>
</feature>
<reference evidence="2 3" key="1">
    <citation type="submission" date="2024-01" db="EMBL/GenBank/DDBJ databases">
        <title>The genomes of 5 underutilized Papilionoideae crops provide insights into root nodulation and disease resistanc.</title>
        <authorList>
            <person name="Jiang F."/>
        </authorList>
    </citation>
    <scope>NUCLEOTIDE SEQUENCE [LARGE SCALE GENOMIC DNA]</scope>
    <source>
        <strain evidence="2">LVBAO_FW01</strain>
        <tissue evidence="2">Leaves</tissue>
    </source>
</reference>
<keyword evidence="3" id="KW-1185">Reference proteome</keyword>